<dbReference type="PANTHER" id="PTHR48078:SF9">
    <property type="entry name" value="D-SERINE DEHYDRATASE"/>
    <property type="match status" value="1"/>
</dbReference>
<feature type="modified residue" description="N6-(pyridoxal phosphate)lysine" evidence="4">
    <location>
        <position position="112"/>
    </location>
</feature>
<dbReference type="HAMAP" id="MF_01030">
    <property type="entry name" value="D_Ser_dehydrat"/>
    <property type="match status" value="1"/>
</dbReference>
<gene>
    <name evidence="4" type="primary">dsdA</name>
    <name evidence="6" type="ORF">KAK10_08230</name>
</gene>
<reference evidence="6" key="1">
    <citation type="submission" date="2021-04" db="EMBL/GenBank/DDBJ databases">
        <title>Taxonomic assessment of Weissella genus.</title>
        <authorList>
            <person name="Fanelli F."/>
            <person name="Chieffi D."/>
            <person name="Dell'Aquila A."/>
            <person name="Gyu-Sung C."/>
            <person name="Franz C.M.A.P."/>
            <person name="Fusco V."/>
        </authorList>
    </citation>
    <scope>NUCLEOTIDE SEQUENCE</scope>
    <source>
        <strain evidence="6">LMG 25373</strain>
    </source>
</reference>
<dbReference type="InterPro" id="IPR050147">
    <property type="entry name" value="Ser/Thr_Dehydratase"/>
</dbReference>
<comment type="cofactor">
    <cofactor evidence="1 4">
        <name>pyridoxal 5'-phosphate</name>
        <dbReference type="ChEBI" id="CHEBI:597326"/>
    </cofactor>
</comment>
<evidence type="ECO:0000256" key="1">
    <source>
        <dbReference type="ARBA" id="ARBA00001933"/>
    </source>
</evidence>
<dbReference type="Gene3D" id="3.40.50.1100">
    <property type="match status" value="2"/>
</dbReference>
<comment type="similarity">
    <text evidence="4">Belongs to the serine/threonine dehydratase family. DsdA subfamily.</text>
</comment>
<feature type="domain" description="Tryptophan synthase beta chain-like PALP" evidence="5">
    <location>
        <begin position="73"/>
        <end position="390"/>
    </location>
</feature>
<dbReference type="Pfam" id="PF00291">
    <property type="entry name" value="PALP"/>
    <property type="match status" value="1"/>
</dbReference>
<dbReference type="PANTHER" id="PTHR48078">
    <property type="entry name" value="THREONINE DEHYDRATASE, MITOCHONDRIAL-RELATED"/>
    <property type="match status" value="1"/>
</dbReference>
<dbReference type="InterPro" id="IPR011780">
    <property type="entry name" value="D_Ser_am_lyase"/>
</dbReference>
<organism evidence="6 7">
    <name type="scientific">Periweissella beninensis</name>
    <dbReference type="NCBI Taxonomy" id="504936"/>
    <lineage>
        <taxon>Bacteria</taxon>
        <taxon>Bacillati</taxon>
        <taxon>Bacillota</taxon>
        <taxon>Bacilli</taxon>
        <taxon>Lactobacillales</taxon>
        <taxon>Lactobacillaceae</taxon>
        <taxon>Periweissella</taxon>
    </lineage>
</organism>
<evidence type="ECO:0000313" key="6">
    <source>
        <dbReference type="EMBL" id="MCM2437894.1"/>
    </source>
</evidence>
<keyword evidence="7" id="KW-1185">Reference proteome</keyword>
<dbReference type="InterPro" id="IPR036052">
    <property type="entry name" value="TrpB-like_PALP_sf"/>
</dbReference>
<sequence>MTKSSLADFVNTIENQAIIKQLQSYNELFWQNPDYGKPYKLSFDYCDVQAAVNRFKRFAPYLANVFKDTDNGIIESPLTPIPKMQNALLNKTTNSQLFLKEDNKMPISGSVKSRGGIYEVLKFAEQLAIEHLDFNRTADYLAFNSPKFKKFFSQYTIEVASTGNLGLSVGLMASTLGFKAIIHMSQDAVKWKVEKLRANGAEVIIYNDNFSNAITAARHSSMHNPFSYFVDDEASADLFLGYSVAGPRLLAQLKEQNITIDSQHPLFVYLPAGVGGSPAGIAFGLKTCFGEHVYPVFVEPTHIPSVLLGMATKLNHDISVYDIGIDGKTRADGLAVGRPSVIVGNIMRGLLSGIATCDDDNMFKFLKLLKDTENIAIEPSSTVGFKGYLNIMNNPEFTLLAQNATHVVWSTGGAMVPLAEQDNYYKYSSQIKA</sequence>
<dbReference type="EC" id="4.3.1.18" evidence="4"/>
<dbReference type="InterPro" id="IPR001926">
    <property type="entry name" value="TrpB-like_PALP"/>
</dbReference>
<dbReference type="SUPFAM" id="SSF53686">
    <property type="entry name" value="Tryptophan synthase beta subunit-like PLP-dependent enzymes"/>
    <property type="match status" value="1"/>
</dbReference>
<evidence type="ECO:0000259" key="5">
    <source>
        <dbReference type="Pfam" id="PF00291"/>
    </source>
</evidence>
<dbReference type="Proteomes" id="UP001057481">
    <property type="component" value="Unassembled WGS sequence"/>
</dbReference>
<dbReference type="NCBIfam" id="NF002823">
    <property type="entry name" value="PRK02991.1"/>
    <property type="match status" value="1"/>
</dbReference>
<evidence type="ECO:0000256" key="2">
    <source>
        <dbReference type="ARBA" id="ARBA00022898"/>
    </source>
</evidence>
<comment type="catalytic activity">
    <reaction evidence="4">
        <text>D-serine = pyruvate + NH4(+)</text>
        <dbReference type="Rhea" id="RHEA:13977"/>
        <dbReference type="ChEBI" id="CHEBI:15361"/>
        <dbReference type="ChEBI" id="CHEBI:28938"/>
        <dbReference type="ChEBI" id="CHEBI:35247"/>
        <dbReference type="EC" id="4.3.1.18"/>
    </reaction>
</comment>
<evidence type="ECO:0000313" key="7">
    <source>
        <dbReference type="Proteomes" id="UP001057481"/>
    </source>
</evidence>
<comment type="caution">
    <text evidence="6">The sequence shown here is derived from an EMBL/GenBank/DDBJ whole genome shotgun (WGS) entry which is preliminary data.</text>
</comment>
<protein>
    <recommendedName>
        <fullName evidence="4">Probable D-serine dehydratase</fullName>
        <ecNumber evidence="4">4.3.1.18</ecNumber>
    </recommendedName>
    <alternativeName>
        <fullName evidence="4">D-serine deaminase</fullName>
        <shortName evidence="4">DSD</shortName>
    </alternativeName>
</protein>
<accession>A0ABT0VJ82</accession>
<dbReference type="RefSeq" id="WP_205143864.1">
    <property type="nucleotide sequence ID" value="NZ_JAFBDN010000012.1"/>
</dbReference>
<evidence type="ECO:0000256" key="4">
    <source>
        <dbReference type="HAMAP-Rule" id="MF_01030"/>
    </source>
</evidence>
<dbReference type="NCBIfam" id="TIGR02035">
    <property type="entry name" value="D_Ser_am_lyase"/>
    <property type="match status" value="1"/>
</dbReference>
<dbReference type="EMBL" id="JAGMVS010000070">
    <property type="protein sequence ID" value="MCM2437894.1"/>
    <property type="molecule type" value="Genomic_DNA"/>
</dbReference>
<keyword evidence="2 4" id="KW-0663">Pyridoxal phosphate</keyword>
<evidence type="ECO:0000256" key="3">
    <source>
        <dbReference type="ARBA" id="ARBA00023239"/>
    </source>
</evidence>
<proteinExistence type="inferred from homology"/>
<dbReference type="GO" id="GO:0008721">
    <property type="term" value="F:D-serine ammonia-lyase activity"/>
    <property type="evidence" value="ECO:0007669"/>
    <property type="project" value="UniProtKB-EC"/>
</dbReference>
<keyword evidence="3 4" id="KW-0456">Lyase</keyword>
<name>A0ABT0VJ82_9LACO</name>